<dbReference type="FunFam" id="2.60.40.10:FF:001641">
    <property type="entry name" value="Myoblast growth factor receptor egl-15"/>
    <property type="match status" value="1"/>
</dbReference>
<dbReference type="SMART" id="SM00408">
    <property type="entry name" value="IGc2"/>
    <property type="match status" value="1"/>
</dbReference>
<gene>
    <name evidence="3" type="ORF">ANCCAN_07232</name>
</gene>
<reference evidence="3 4" key="1">
    <citation type="submission" date="2014-10" db="EMBL/GenBank/DDBJ databases">
        <title>Draft genome of the hookworm Ancylostoma caninum.</title>
        <authorList>
            <person name="Mitreva M."/>
        </authorList>
    </citation>
    <scope>NUCLEOTIDE SEQUENCE [LARGE SCALE GENOMIC DNA]</scope>
    <source>
        <strain evidence="3 4">Baltimore</strain>
    </source>
</reference>
<comment type="caution">
    <text evidence="3">The sequence shown here is derived from an EMBL/GenBank/DDBJ whole genome shotgun (WGS) entry which is preliminary data.</text>
</comment>
<protein>
    <submittedName>
        <fullName evidence="3">Immunoglobulin domain protein</fullName>
    </submittedName>
</protein>
<feature type="signal peptide" evidence="1">
    <location>
        <begin position="1"/>
        <end position="17"/>
    </location>
</feature>
<accession>A0A368GUT7</accession>
<dbReference type="EMBL" id="JOJR01000073">
    <property type="protein sequence ID" value="RCN46790.1"/>
    <property type="molecule type" value="Genomic_DNA"/>
</dbReference>
<dbReference type="InterPro" id="IPR007110">
    <property type="entry name" value="Ig-like_dom"/>
</dbReference>
<dbReference type="Gene3D" id="2.60.40.10">
    <property type="entry name" value="Immunoglobulins"/>
    <property type="match status" value="1"/>
</dbReference>
<feature type="chain" id="PRO_5016860516" evidence="1">
    <location>
        <begin position="18"/>
        <end position="315"/>
    </location>
</feature>
<proteinExistence type="predicted"/>
<evidence type="ECO:0000259" key="2">
    <source>
        <dbReference type="PROSITE" id="PS50835"/>
    </source>
</evidence>
<organism evidence="3 4">
    <name type="scientific">Ancylostoma caninum</name>
    <name type="common">Dog hookworm</name>
    <dbReference type="NCBI Taxonomy" id="29170"/>
    <lineage>
        <taxon>Eukaryota</taxon>
        <taxon>Metazoa</taxon>
        <taxon>Ecdysozoa</taxon>
        <taxon>Nematoda</taxon>
        <taxon>Chromadorea</taxon>
        <taxon>Rhabditida</taxon>
        <taxon>Rhabditina</taxon>
        <taxon>Rhabditomorpha</taxon>
        <taxon>Strongyloidea</taxon>
        <taxon>Ancylostomatidae</taxon>
        <taxon>Ancylostomatinae</taxon>
        <taxon>Ancylostoma</taxon>
    </lineage>
</organism>
<sequence>MIVSLLFFTPLLISVVGLDQYYSRDGIPRFKTFERLNHEVFLGDKVKLTCLAMSKSPLEVKWYRNGELLNKEAFGHRFRENKKHMTLDIKAVEVSDQGLWTCKVSNHLGKVDRNFTVEIIDFCDYFAMRSGAAFALPPASIPMECICLWQITNDKERHDIDYSIATTTTCNKYASRIEKRARKSRKELACLDPPCDMFGIPLGTTTSTSTTTATTSVTTRVATASTTRSVTVRPAAHVHATLVKDPVKLFDWLAENNGVNVAHLLPQLIPFHEMSRINETLSNWNSLSREKKVERARRIVQSYSESAVGRRKYFT</sequence>
<dbReference type="Pfam" id="PF07679">
    <property type="entry name" value="I-set"/>
    <property type="match status" value="1"/>
</dbReference>
<dbReference type="InterPro" id="IPR013098">
    <property type="entry name" value="Ig_I-set"/>
</dbReference>
<dbReference type="InterPro" id="IPR003599">
    <property type="entry name" value="Ig_sub"/>
</dbReference>
<dbReference type="InterPro" id="IPR013783">
    <property type="entry name" value="Ig-like_fold"/>
</dbReference>
<dbReference type="PANTHER" id="PTHR45889">
    <property type="entry name" value="IG-LIKE DOMAIN-CONTAINING PROTEIN"/>
    <property type="match status" value="1"/>
</dbReference>
<dbReference type="AlphaFoldDB" id="A0A368GUT7"/>
<dbReference type="InterPro" id="IPR036179">
    <property type="entry name" value="Ig-like_dom_sf"/>
</dbReference>
<evidence type="ECO:0000256" key="1">
    <source>
        <dbReference type="SAM" id="SignalP"/>
    </source>
</evidence>
<dbReference type="PANTHER" id="PTHR45889:SF8">
    <property type="entry name" value="IG-LIKE DOMAIN-CONTAINING PROTEIN"/>
    <property type="match status" value="1"/>
</dbReference>
<evidence type="ECO:0000313" key="3">
    <source>
        <dbReference type="EMBL" id="RCN46790.1"/>
    </source>
</evidence>
<dbReference type="InterPro" id="IPR003598">
    <property type="entry name" value="Ig_sub2"/>
</dbReference>
<name>A0A368GUT7_ANCCA</name>
<evidence type="ECO:0000313" key="4">
    <source>
        <dbReference type="Proteomes" id="UP000252519"/>
    </source>
</evidence>
<dbReference type="OrthoDB" id="5836503at2759"/>
<feature type="domain" description="Ig-like" evidence="2">
    <location>
        <begin position="28"/>
        <end position="118"/>
    </location>
</feature>
<dbReference type="Proteomes" id="UP000252519">
    <property type="component" value="Unassembled WGS sequence"/>
</dbReference>
<dbReference type="STRING" id="29170.A0A368GUT7"/>
<keyword evidence="4" id="KW-1185">Reference proteome</keyword>
<dbReference type="PROSITE" id="PS50835">
    <property type="entry name" value="IG_LIKE"/>
    <property type="match status" value="1"/>
</dbReference>
<dbReference type="SUPFAM" id="SSF48726">
    <property type="entry name" value="Immunoglobulin"/>
    <property type="match status" value="1"/>
</dbReference>
<keyword evidence="1" id="KW-0732">Signal</keyword>
<dbReference type="SMART" id="SM00409">
    <property type="entry name" value="IG"/>
    <property type="match status" value="1"/>
</dbReference>